<organism evidence="1 2">
    <name type="scientific">Petropleomorpha daqingensis</name>
    <dbReference type="NCBI Taxonomy" id="2026353"/>
    <lineage>
        <taxon>Bacteria</taxon>
        <taxon>Bacillati</taxon>
        <taxon>Actinomycetota</taxon>
        <taxon>Actinomycetes</taxon>
        <taxon>Geodermatophilales</taxon>
        <taxon>Geodermatophilaceae</taxon>
        <taxon>Petropleomorpha</taxon>
    </lineage>
</organism>
<dbReference type="AlphaFoldDB" id="A0A853CJ00"/>
<dbReference type="RefSeq" id="WP_179717714.1">
    <property type="nucleotide sequence ID" value="NZ_JACBZT010000001.1"/>
</dbReference>
<keyword evidence="2" id="KW-1185">Reference proteome</keyword>
<name>A0A853CJ00_9ACTN</name>
<gene>
    <name evidence="1" type="ORF">GGQ55_002810</name>
</gene>
<dbReference type="Gene3D" id="3.30.450.40">
    <property type="match status" value="1"/>
</dbReference>
<accession>A0A853CJ00</accession>
<dbReference type="InterPro" id="IPR029016">
    <property type="entry name" value="GAF-like_dom_sf"/>
</dbReference>
<comment type="caution">
    <text evidence="1">The sequence shown here is derived from an EMBL/GenBank/DDBJ whole genome shotgun (WGS) entry which is preliminary data.</text>
</comment>
<evidence type="ECO:0008006" key="3">
    <source>
        <dbReference type="Google" id="ProtNLM"/>
    </source>
</evidence>
<sequence length="243" mass="25861">MSIAGRFEQALTSVTEAGLDGPELLPTRLARAIARMLPVDGAGISLSGPEGRRIPLGASSEAAATAERLQFTVGAGPCMTAQETREPVFAQYGDLRRRWPAFADLLQQRTPYCAVVGLPLREAISGLGAIDLYFSGEDSVPDLDVFEAMAVADLVTSALSETAVWSDWEPGRGPEWLHGPTAERRAKVWEAMGMIAIVLELDTAAALAVLRAAAYATDRTVDDIAEDVVEGALDPQDLRGPGR</sequence>
<evidence type="ECO:0000313" key="2">
    <source>
        <dbReference type="Proteomes" id="UP000541969"/>
    </source>
</evidence>
<dbReference type="Proteomes" id="UP000541969">
    <property type="component" value="Unassembled WGS sequence"/>
</dbReference>
<proteinExistence type="predicted"/>
<dbReference type="SUPFAM" id="SSF55781">
    <property type="entry name" value="GAF domain-like"/>
    <property type="match status" value="1"/>
</dbReference>
<protein>
    <recommendedName>
        <fullName evidence="3">ANTAR domain-containing protein</fullName>
    </recommendedName>
</protein>
<dbReference type="EMBL" id="JACBZT010000001">
    <property type="protein sequence ID" value="NYJ06532.1"/>
    <property type="molecule type" value="Genomic_DNA"/>
</dbReference>
<evidence type="ECO:0000313" key="1">
    <source>
        <dbReference type="EMBL" id="NYJ06532.1"/>
    </source>
</evidence>
<reference evidence="1 2" key="1">
    <citation type="submission" date="2020-07" db="EMBL/GenBank/DDBJ databases">
        <title>Sequencing the genomes of 1000 actinobacteria strains.</title>
        <authorList>
            <person name="Klenk H.-P."/>
        </authorList>
    </citation>
    <scope>NUCLEOTIDE SEQUENCE [LARGE SCALE GENOMIC DNA]</scope>
    <source>
        <strain evidence="1 2">DSM 104001</strain>
    </source>
</reference>